<dbReference type="GO" id="GO:0004072">
    <property type="term" value="F:aspartate kinase activity"/>
    <property type="evidence" value="ECO:0007669"/>
    <property type="project" value="UniProtKB-UniRule"/>
</dbReference>
<keyword evidence="31" id="KW-1185">Reference proteome</keyword>
<evidence type="ECO:0000313" key="31">
    <source>
        <dbReference type="Proteomes" id="UP000281474"/>
    </source>
</evidence>
<keyword evidence="12" id="KW-0791">Threonine biosynthesis</keyword>
<comment type="catalytic activity">
    <reaction evidence="26">
        <text>L-homoserine + NADP(+) = L-aspartate 4-semialdehyde + NADPH + H(+)</text>
        <dbReference type="Rhea" id="RHEA:15761"/>
        <dbReference type="ChEBI" id="CHEBI:15378"/>
        <dbReference type="ChEBI" id="CHEBI:57476"/>
        <dbReference type="ChEBI" id="CHEBI:57783"/>
        <dbReference type="ChEBI" id="CHEBI:58349"/>
        <dbReference type="ChEBI" id="CHEBI:537519"/>
        <dbReference type="EC" id="1.1.1.3"/>
    </reaction>
    <physiologicalReaction direction="right-to-left" evidence="26">
        <dbReference type="Rhea" id="RHEA:15763"/>
    </physiologicalReaction>
</comment>
<feature type="domain" description="ACT" evidence="29">
    <location>
        <begin position="306"/>
        <end position="384"/>
    </location>
</feature>
<evidence type="ECO:0000256" key="4">
    <source>
        <dbReference type="ARBA" id="ARBA00005056"/>
    </source>
</evidence>
<dbReference type="OrthoDB" id="9799110at2"/>
<keyword evidence="15 28" id="KW-0418">Kinase</keyword>
<dbReference type="PANTHER" id="PTHR43070">
    <property type="match status" value="1"/>
</dbReference>
<sequence length="800" mass="88684">MKVLKFGGKSLANGKPLESALEVIKKTDLGSKIYLVLSARGESTQTLTQLIELAKQQKDYESLLVTFIQYQCSPCPEIDLSREFKEIERILAGVALLGEYSVKIKERLLAFGEIISCKTVTHILNQNDLKARFVDARQFIKTDSNYGEAHVLLELSDQKTKSYFKDADAEVIEVVTGFIASDLQGNTTTLGANGSNYSATLLANFLNASQVQNWTSVNGIYSANPHLVNNASIIRNLSYREANELANFGTEVLHAKTILPLVEKNIPIRILNSLNPDDEGTLINEDGDGRGVKAVTVIEEVALISLEGRGLLGKVGIDGRIFSALSRQNISVRIISQASSERGIGFIVDQKNAEKAKNVLLKEFREEIELLDIEDVTANTNVAVISVIGQNFNFIEQIYNSLNRNKITPYLLANTINGEHLSLVIKQNDAKKAANLIHSHIFGASKTLNVLLLGKGNVGSTLINQLLDTQQRLLERRNLKLNIFGVADSKKVLLKEHGIEQNWLHELDSNGIVNYDFDDVIQFVEERHLENVVCVDNTANEELVHIYPKLISNGFDIVASNKHANTQEYGFYSKLRALLQEHKGKFLYETNVGAGLPLIDTIKLLHVSGDKIKRIRGIFSGSLSFIFNTYSNSDVDFYQVLQQAIDDGLTEPDPREDLSGNDVGRKLLILARELDLKDNLEDVKIENLIPDSLREGSVETFLAAEIQLNEFFLARRNLASSEEALRYVGELDVENQQLEVKLDVVSNNTTLGSLQGSDSIFEIYTESYGENPLVIRGAGAGAQVTARGVYSDLLRLAENT</sequence>
<evidence type="ECO:0000256" key="3">
    <source>
        <dbReference type="ARBA" id="ARBA00004986"/>
    </source>
</evidence>
<keyword evidence="17 28" id="KW-0521">NADP</keyword>
<comment type="pathway">
    <text evidence="2 28">Amino-acid biosynthesis; L-lysine biosynthesis via DAP pathway; (S)-tetrahydrodipicolinate from L-aspartate: step 1/4.</text>
</comment>
<comment type="function">
    <text evidence="24">Bifunctional aspartate kinase and homoserine dehydrogenase that catalyzes the first and the third steps toward the synthesis of lysine, methionine and threonine from aspartate.</text>
</comment>
<dbReference type="Proteomes" id="UP000281474">
    <property type="component" value="Unassembled WGS sequence"/>
</dbReference>
<dbReference type="GO" id="GO:0009088">
    <property type="term" value="P:threonine biosynthetic process"/>
    <property type="evidence" value="ECO:0007669"/>
    <property type="project" value="UniProtKB-UniRule"/>
</dbReference>
<evidence type="ECO:0000256" key="12">
    <source>
        <dbReference type="ARBA" id="ARBA00022697"/>
    </source>
</evidence>
<evidence type="ECO:0000256" key="15">
    <source>
        <dbReference type="ARBA" id="ARBA00022777"/>
    </source>
</evidence>
<keyword evidence="14 28" id="KW-0547">Nucleotide-binding</keyword>
<dbReference type="PIRSF" id="PIRSF000727">
    <property type="entry name" value="ThrA"/>
    <property type="match status" value="1"/>
</dbReference>
<dbReference type="NCBIfam" id="NF006959">
    <property type="entry name" value="PRK09436.1"/>
    <property type="match status" value="1"/>
</dbReference>
<keyword evidence="23" id="KW-0511">Multifunctional enzyme</keyword>
<keyword evidence="20" id="KW-0915">Sodium</keyword>
<comment type="catalytic activity">
    <reaction evidence="27">
        <text>L-homoserine + NAD(+) = L-aspartate 4-semialdehyde + NADH + H(+)</text>
        <dbReference type="Rhea" id="RHEA:15757"/>
        <dbReference type="ChEBI" id="CHEBI:15378"/>
        <dbReference type="ChEBI" id="CHEBI:57476"/>
        <dbReference type="ChEBI" id="CHEBI:57540"/>
        <dbReference type="ChEBI" id="CHEBI:57945"/>
        <dbReference type="ChEBI" id="CHEBI:537519"/>
        <dbReference type="EC" id="1.1.1.3"/>
    </reaction>
    <physiologicalReaction direction="right-to-left" evidence="27">
        <dbReference type="Rhea" id="RHEA:15759"/>
    </physiologicalReaction>
</comment>
<dbReference type="AlphaFoldDB" id="A0A3L8PX53"/>
<dbReference type="PROSITE" id="PS51671">
    <property type="entry name" value="ACT"/>
    <property type="match status" value="1"/>
</dbReference>
<evidence type="ECO:0000256" key="28">
    <source>
        <dbReference type="PIRNR" id="PIRNR000727"/>
    </source>
</evidence>
<dbReference type="CDD" id="cd04921">
    <property type="entry name" value="ACT_AKi-HSDH-ThrA-like_1"/>
    <property type="match status" value="1"/>
</dbReference>
<dbReference type="InterPro" id="IPR036291">
    <property type="entry name" value="NAD(P)-bd_dom_sf"/>
</dbReference>
<dbReference type="GO" id="GO:0009090">
    <property type="term" value="P:homoserine biosynthetic process"/>
    <property type="evidence" value="ECO:0007669"/>
    <property type="project" value="UniProtKB-ARBA"/>
</dbReference>
<dbReference type="GO" id="GO:0050661">
    <property type="term" value="F:NADP binding"/>
    <property type="evidence" value="ECO:0007669"/>
    <property type="project" value="UniProtKB-UniRule"/>
</dbReference>
<keyword evidence="19" id="KW-0520">NAD</keyword>
<comment type="catalytic activity">
    <reaction evidence="25">
        <text>L-aspartate + ATP = 4-phospho-L-aspartate + ADP</text>
        <dbReference type="Rhea" id="RHEA:23776"/>
        <dbReference type="ChEBI" id="CHEBI:29991"/>
        <dbReference type="ChEBI" id="CHEBI:30616"/>
        <dbReference type="ChEBI" id="CHEBI:57535"/>
        <dbReference type="ChEBI" id="CHEBI:456216"/>
        <dbReference type="EC" id="2.7.2.4"/>
    </reaction>
    <physiologicalReaction direction="left-to-right" evidence="25">
        <dbReference type="Rhea" id="RHEA:23777"/>
    </physiologicalReaction>
</comment>
<dbReference type="PROSITE" id="PS01042">
    <property type="entry name" value="HOMOSER_DHGENASE"/>
    <property type="match status" value="1"/>
</dbReference>
<keyword evidence="16 28" id="KW-0067">ATP-binding</keyword>
<dbReference type="InterPro" id="IPR001342">
    <property type="entry name" value="HDH_cat"/>
</dbReference>
<comment type="cofactor">
    <cofactor evidence="1">
        <name>a metal cation</name>
        <dbReference type="ChEBI" id="CHEBI:25213"/>
    </cofactor>
</comment>
<evidence type="ECO:0000256" key="13">
    <source>
        <dbReference type="ARBA" id="ARBA00022723"/>
    </source>
</evidence>
<dbReference type="InterPro" id="IPR042199">
    <property type="entry name" value="AsparK_Bifunc_asparK/hSer_DH"/>
</dbReference>
<dbReference type="InterPro" id="IPR001048">
    <property type="entry name" value="Asp/Glu/Uridylate_kinase"/>
</dbReference>
<dbReference type="UniPathway" id="UPA00034">
    <property type="reaction ID" value="UER00015"/>
</dbReference>
<evidence type="ECO:0000256" key="9">
    <source>
        <dbReference type="ARBA" id="ARBA00011881"/>
    </source>
</evidence>
<evidence type="ECO:0000256" key="25">
    <source>
        <dbReference type="ARBA" id="ARBA00048561"/>
    </source>
</evidence>
<dbReference type="Gene3D" id="3.30.2130.10">
    <property type="entry name" value="VC0802-like"/>
    <property type="match status" value="1"/>
</dbReference>
<dbReference type="GO" id="GO:0009086">
    <property type="term" value="P:methionine biosynthetic process"/>
    <property type="evidence" value="ECO:0007669"/>
    <property type="project" value="UniProtKB-KW"/>
</dbReference>
<dbReference type="GO" id="GO:0009089">
    <property type="term" value="P:lysine biosynthetic process via diaminopimelate"/>
    <property type="evidence" value="ECO:0007669"/>
    <property type="project" value="UniProtKB-UniRule"/>
</dbReference>
<dbReference type="FunFam" id="3.30.360.10:FF:000006">
    <property type="entry name" value="Bifunctional aspartokinase/homoserine dehydrogenase"/>
    <property type="match status" value="1"/>
</dbReference>
<dbReference type="SUPFAM" id="SSF55021">
    <property type="entry name" value="ACT-like"/>
    <property type="match status" value="2"/>
</dbReference>
<evidence type="ECO:0000256" key="23">
    <source>
        <dbReference type="ARBA" id="ARBA00023268"/>
    </source>
</evidence>
<dbReference type="SUPFAM" id="SSF51735">
    <property type="entry name" value="NAD(P)-binding Rossmann-fold domains"/>
    <property type="match status" value="1"/>
</dbReference>
<evidence type="ECO:0000256" key="17">
    <source>
        <dbReference type="ARBA" id="ARBA00022857"/>
    </source>
</evidence>
<dbReference type="SUPFAM" id="SSF53633">
    <property type="entry name" value="Carbamate kinase-like"/>
    <property type="match status" value="1"/>
</dbReference>
<dbReference type="Pfam" id="PF00742">
    <property type="entry name" value="Homoserine_dh"/>
    <property type="match status" value="1"/>
</dbReference>
<protein>
    <recommendedName>
        <fullName evidence="28">Bifunctional aspartokinase/homoserine dehydrogenase</fullName>
    </recommendedName>
    <domain>
        <recommendedName>
            <fullName evidence="28">Aspartokinase</fullName>
            <ecNumber evidence="28">2.7.2.4</ecNumber>
        </recommendedName>
    </domain>
    <domain>
        <recommendedName>
            <fullName evidence="28">Homoserine dehydrogenase</fullName>
            <ecNumber evidence="28">1.1.1.3</ecNumber>
        </recommendedName>
    </domain>
</protein>
<evidence type="ECO:0000256" key="8">
    <source>
        <dbReference type="ARBA" id="ARBA00010046"/>
    </source>
</evidence>
<keyword evidence="21" id="KW-0457">Lysine biosynthesis</keyword>
<dbReference type="Gene3D" id="3.40.1160.10">
    <property type="entry name" value="Acetylglutamate kinase-like"/>
    <property type="match status" value="1"/>
</dbReference>
<dbReference type="InterPro" id="IPR005106">
    <property type="entry name" value="Asp/hSer_DH_NAD-bd"/>
</dbReference>
<keyword evidence="11 28" id="KW-0808">Transferase</keyword>
<gene>
    <name evidence="30" type="ORF">D5018_08975</name>
</gene>
<dbReference type="Gene3D" id="3.30.360.10">
    <property type="entry name" value="Dihydrodipicolinate Reductase, domain 2"/>
    <property type="match status" value="1"/>
</dbReference>
<evidence type="ECO:0000256" key="14">
    <source>
        <dbReference type="ARBA" id="ARBA00022741"/>
    </source>
</evidence>
<keyword evidence="10 28" id="KW-0028">Amino-acid biosynthesis</keyword>
<organism evidence="30 31">
    <name type="scientific">Parashewanella curva</name>
    <dbReference type="NCBI Taxonomy" id="2338552"/>
    <lineage>
        <taxon>Bacteria</taxon>
        <taxon>Pseudomonadati</taxon>
        <taxon>Pseudomonadota</taxon>
        <taxon>Gammaproteobacteria</taxon>
        <taxon>Alteromonadales</taxon>
        <taxon>Shewanellaceae</taxon>
        <taxon>Parashewanella</taxon>
    </lineage>
</organism>
<evidence type="ECO:0000256" key="27">
    <source>
        <dbReference type="ARBA" id="ARBA00049031"/>
    </source>
</evidence>
<comment type="pathway">
    <text evidence="5 28">Amino-acid biosynthesis; L-methionine biosynthesis via de novo pathway; L-homoserine from L-aspartate: step 3/3.</text>
</comment>
<dbReference type="InterPro" id="IPR045865">
    <property type="entry name" value="ACT-like_dom_sf"/>
</dbReference>
<dbReference type="UniPathway" id="UPA00051">
    <property type="reaction ID" value="UER00462"/>
</dbReference>
<comment type="pathway">
    <text evidence="3 28">Amino-acid biosynthesis; L-methionine biosynthesis via de novo pathway; L-homoserine from L-aspartate: step 1/3.</text>
</comment>
<evidence type="ECO:0000256" key="1">
    <source>
        <dbReference type="ARBA" id="ARBA00001920"/>
    </source>
</evidence>
<reference evidence="30 31" key="1">
    <citation type="submission" date="2018-09" db="EMBL/GenBank/DDBJ databases">
        <title>Phylogeny of the Shewanellaceae, and recommendation for two new genera, Pseudoshewanella and Parashewanella.</title>
        <authorList>
            <person name="Wang G."/>
        </authorList>
    </citation>
    <scope>NUCLEOTIDE SEQUENCE [LARGE SCALE GENOMIC DNA]</scope>
    <source>
        <strain evidence="30 31">C51</strain>
    </source>
</reference>
<evidence type="ECO:0000256" key="19">
    <source>
        <dbReference type="ARBA" id="ARBA00023027"/>
    </source>
</evidence>
<evidence type="ECO:0000259" key="29">
    <source>
        <dbReference type="PROSITE" id="PS51671"/>
    </source>
</evidence>
<comment type="similarity">
    <text evidence="7 28">In the C-terminal section; belongs to the homoserine dehydrogenase family.</text>
</comment>
<dbReference type="GO" id="GO:0004412">
    <property type="term" value="F:homoserine dehydrogenase activity"/>
    <property type="evidence" value="ECO:0007669"/>
    <property type="project" value="UniProtKB-UniRule"/>
</dbReference>
<dbReference type="InterPro" id="IPR049638">
    <property type="entry name" value="AK-HD"/>
</dbReference>
<name>A0A3L8PX53_9GAMM</name>
<dbReference type="InterPro" id="IPR011147">
    <property type="entry name" value="Bifunc_Aspkin/hSer_DH"/>
</dbReference>
<evidence type="ECO:0000313" key="30">
    <source>
        <dbReference type="EMBL" id="RLV60037.1"/>
    </source>
</evidence>
<evidence type="ECO:0000256" key="16">
    <source>
        <dbReference type="ARBA" id="ARBA00022840"/>
    </source>
</evidence>
<dbReference type="Gene3D" id="1.20.120.1320">
    <property type="entry name" value="Aspartokinase, catalytic domain"/>
    <property type="match status" value="1"/>
</dbReference>
<dbReference type="NCBIfam" id="TIGR00657">
    <property type="entry name" value="asp_kinases"/>
    <property type="match status" value="1"/>
</dbReference>
<evidence type="ECO:0000256" key="10">
    <source>
        <dbReference type="ARBA" id="ARBA00022605"/>
    </source>
</evidence>
<accession>A0A3L8PX53</accession>
<evidence type="ECO:0000256" key="5">
    <source>
        <dbReference type="ARBA" id="ARBA00005062"/>
    </source>
</evidence>
<dbReference type="InterPro" id="IPR002912">
    <property type="entry name" value="ACT_dom"/>
</dbReference>
<evidence type="ECO:0000256" key="7">
    <source>
        <dbReference type="ARBA" id="ARBA00007952"/>
    </source>
</evidence>
<dbReference type="EMBL" id="QZEI01000022">
    <property type="protein sequence ID" value="RLV60037.1"/>
    <property type="molecule type" value="Genomic_DNA"/>
</dbReference>
<evidence type="ECO:0000256" key="26">
    <source>
        <dbReference type="ARBA" id="ARBA00048841"/>
    </source>
</evidence>
<dbReference type="SUPFAM" id="SSF55347">
    <property type="entry name" value="Glyceraldehyde-3-phosphate dehydrogenase-like, C-terminal domain"/>
    <property type="match status" value="1"/>
</dbReference>
<dbReference type="GO" id="GO:0005524">
    <property type="term" value="F:ATP binding"/>
    <property type="evidence" value="ECO:0007669"/>
    <property type="project" value="UniProtKB-UniRule"/>
</dbReference>
<evidence type="ECO:0000256" key="24">
    <source>
        <dbReference type="ARBA" id="ARBA00044938"/>
    </source>
</evidence>
<dbReference type="InterPro" id="IPR019811">
    <property type="entry name" value="HDH_CS"/>
</dbReference>
<evidence type="ECO:0000256" key="6">
    <source>
        <dbReference type="ARBA" id="ARBA00005139"/>
    </source>
</evidence>
<dbReference type="GO" id="GO:0046872">
    <property type="term" value="F:metal ion binding"/>
    <property type="evidence" value="ECO:0007669"/>
    <property type="project" value="UniProtKB-KW"/>
</dbReference>
<keyword evidence="18 28" id="KW-0560">Oxidoreductase</keyword>
<dbReference type="Pfam" id="PF00696">
    <property type="entry name" value="AA_kinase"/>
    <property type="match status" value="1"/>
</dbReference>
<evidence type="ECO:0000256" key="2">
    <source>
        <dbReference type="ARBA" id="ARBA00004766"/>
    </source>
</evidence>
<comment type="similarity">
    <text evidence="8 28">In the N-terminal section; belongs to the aspartokinase family.</text>
</comment>
<dbReference type="InterPro" id="IPR036393">
    <property type="entry name" value="AceGlu_kinase-like_sf"/>
</dbReference>
<dbReference type="EC" id="1.1.1.3" evidence="28"/>
<dbReference type="InterPro" id="IPR001341">
    <property type="entry name" value="Asp_kinase"/>
</dbReference>
<dbReference type="Gene3D" id="3.40.50.720">
    <property type="entry name" value="NAD(P)-binding Rossmann-like Domain"/>
    <property type="match status" value="1"/>
</dbReference>
<comment type="caution">
    <text evidence="30">The sequence shown here is derived from an EMBL/GenBank/DDBJ whole genome shotgun (WGS) entry which is preliminary data.</text>
</comment>
<comment type="subunit">
    <text evidence="9 28">Homotetramer.</text>
</comment>
<dbReference type="EC" id="2.7.2.4" evidence="28"/>
<evidence type="ECO:0000256" key="20">
    <source>
        <dbReference type="ARBA" id="ARBA00023053"/>
    </source>
</evidence>
<dbReference type="UniPathway" id="UPA00050">
    <property type="reaction ID" value="UER00063"/>
</dbReference>
<dbReference type="Pfam" id="PF22468">
    <property type="entry name" value="ACT_9"/>
    <property type="match status" value="1"/>
</dbReference>
<dbReference type="InterPro" id="IPR054352">
    <property type="entry name" value="ACT_Aspartokinase"/>
</dbReference>
<dbReference type="RefSeq" id="WP_121838672.1">
    <property type="nucleotide sequence ID" value="NZ_ML014771.1"/>
</dbReference>
<comment type="pathway">
    <text evidence="6 28">Amino-acid biosynthesis; L-threonine biosynthesis; L-threonine from L-aspartate: step 1/5.</text>
</comment>
<evidence type="ECO:0000256" key="21">
    <source>
        <dbReference type="ARBA" id="ARBA00023154"/>
    </source>
</evidence>
<proteinExistence type="inferred from homology"/>
<dbReference type="Pfam" id="PF03447">
    <property type="entry name" value="NAD_binding_3"/>
    <property type="match status" value="1"/>
</dbReference>
<evidence type="ECO:0000256" key="22">
    <source>
        <dbReference type="ARBA" id="ARBA00023167"/>
    </source>
</evidence>
<dbReference type="PANTHER" id="PTHR43070:SF5">
    <property type="entry name" value="HOMOSERINE DEHYDROGENASE"/>
    <property type="match status" value="1"/>
</dbReference>
<evidence type="ECO:0000256" key="11">
    <source>
        <dbReference type="ARBA" id="ARBA00022679"/>
    </source>
</evidence>
<evidence type="ECO:0000256" key="18">
    <source>
        <dbReference type="ARBA" id="ARBA00023002"/>
    </source>
</evidence>
<keyword evidence="13" id="KW-0479">Metal-binding</keyword>
<comment type="pathway">
    <text evidence="4 28">Amino-acid biosynthesis; L-threonine biosynthesis; L-threonine from L-aspartate: step 3/5.</text>
</comment>
<keyword evidence="22" id="KW-0486">Methionine biosynthesis</keyword>